<dbReference type="Pfam" id="PF00900">
    <property type="entry name" value="Ribosomal_S4e"/>
    <property type="match status" value="1"/>
</dbReference>
<evidence type="ECO:0000256" key="4">
    <source>
        <dbReference type="ARBA" id="ARBA00022980"/>
    </source>
</evidence>
<dbReference type="PIRSF" id="PIRSF002116">
    <property type="entry name" value="Ribosomal_S4"/>
    <property type="match status" value="1"/>
</dbReference>
<dbReference type="HAMAP" id="MF_00485">
    <property type="entry name" value="Ribosomal_eS4"/>
    <property type="match status" value="1"/>
</dbReference>
<protein>
    <recommendedName>
        <fullName evidence="6">40S ribosomal protein S4</fullName>
    </recommendedName>
</protein>
<dbReference type="FunFam" id="2.30.30.30:FF:000005">
    <property type="entry name" value="40S ribosomal protein S4"/>
    <property type="match status" value="1"/>
</dbReference>
<feature type="domain" description="Small ribosomal subunit protein eS4 C-terminal" evidence="10">
    <location>
        <begin position="212"/>
        <end position="256"/>
    </location>
</feature>
<accession>A0A9W7B3D5</accession>
<evidence type="ECO:0000256" key="6">
    <source>
        <dbReference type="PIRNR" id="PIRNR002116"/>
    </source>
</evidence>
<dbReference type="InterPro" id="IPR013845">
    <property type="entry name" value="Ribosomal_eS4_central_region"/>
</dbReference>
<dbReference type="FunFam" id="3.10.290.10:FF:000002">
    <property type="entry name" value="40S ribosomal protein S4"/>
    <property type="match status" value="1"/>
</dbReference>
<dbReference type="InterPro" id="IPR038237">
    <property type="entry name" value="Ribosomal_eS4_central_sf"/>
</dbReference>
<dbReference type="InterPro" id="IPR000876">
    <property type="entry name" value="Ribosomal_eS4"/>
</dbReference>
<dbReference type="PANTHER" id="PTHR11581">
    <property type="entry name" value="30S/40S RIBOSOMAL PROTEIN S4"/>
    <property type="match status" value="1"/>
</dbReference>
<dbReference type="PROSITE" id="PS50889">
    <property type="entry name" value="S4"/>
    <property type="match status" value="1"/>
</dbReference>
<reference evidence="12" key="1">
    <citation type="journal article" date="2023" name="Commun. Biol.">
        <title>Genome analysis of Parmales, the sister group of diatoms, reveals the evolutionary specialization of diatoms from phago-mixotrophs to photoautotrophs.</title>
        <authorList>
            <person name="Ban H."/>
            <person name="Sato S."/>
            <person name="Yoshikawa S."/>
            <person name="Yamada K."/>
            <person name="Nakamura Y."/>
            <person name="Ichinomiya M."/>
            <person name="Sato N."/>
            <person name="Blanc-Mathieu R."/>
            <person name="Endo H."/>
            <person name="Kuwata A."/>
            <person name="Ogata H."/>
        </authorList>
    </citation>
    <scope>NUCLEOTIDE SEQUENCE [LARGE SCALE GENOMIC DNA]</scope>
    <source>
        <strain evidence="12">NIES 3700</strain>
    </source>
</reference>
<dbReference type="FunFam" id="2.40.50.740:FF:000001">
    <property type="entry name" value="40S ribosomal protein S4"/>
    <property type="match status" value="1"/>
</dbReference>
<keyword evidence="3 6" id="KW-0694">RNA-binding</keyword>
<dbReference type="InterPro" id="IPR032277">
    <property type="entry name" value="Ribosomal_eS4_C"/>
</dbReference>
<dbReference type="Gene3D" id="2.40.50.740">
    <property type="match status" value="1"/>
</dbReference>
<dbReference type="InterPro" id="IPR002942">
    <property type="entry name" value="S4_RNA-bd"/>
</dbReference>
<evidence type="ECO:0000256" key="2">
    <source>
        <dbReference type="ARBA" id="ARBA00022730"/>
    </source>
</evidence>
<sequence>MPRGPKKHLKRLNAPHHWMLGKMEGVWAPKPSPGPHKMRECLPLCLILRNRLKYALTNKEAMQICMERHVKVDGKVRSDHNYPAGFMDVVEMPKSNDTFRLMYDAKGRFILHRIKSNEASFKLCRVVKLKVTDKKIPTLVTHDGRTLRYPNPDAKVNDTIMVDIATGKMTDFVKFAPGALVMLTRGRNQGRVGTLMHTEKHQGSFDICTIKDAKGHTFATRLGNVFVIGTGTKPIVTLPKGKGIKKTITEEKAEAVARGDL</sequence>
<dbReference type="Pfam" id="PF08071">
    <property type="entry name" value="RS4NT"/>
    <property type="match status" value="1"/>
</dbReference>
<evidence type="ECO:0000259" key="7">
    <source>
        <dbReference type="Pfam" id="PF00900"/>
    </source>
</evidence>
<feature type="domain" description="RNA-binding S4" evidence="8">
    <location>
        <begin position="50"/>
        <end position="90"/>
    </location>
</feature>
<comment type="similarity">
    <text evidence="1 6">Belongs to the eukaryotic ribosomal protein eS4 family.</text>
</comment>
<evidence type="ECO:0000256" key="5">
    <source>
        <dbReference type="ARBA" id="ARBA00023274"/>
    </source>
</evidence>
<dbReference type="GO" id="GO:0022627">
    <property type="term" value="C:cytosolic small ribosomal subunit"/>
    <property type="evidence" value="ECO:0007669"/>
    <property type="project" value="TreeGrafter"/>
</dbReference>
<dbReference type="PANTHER" id="PTHR11581:SF0">
    <property type="entry name" value="SMALL RIBOSOMAL SUBUNIT PROTEIN ES4"/>
    <property type="match status" value="1"/>
</dbReference>
<dbReference type="InterPro" id="IPR036986">
    <property type="entry name" value="S4_RNA-bd_sf"/>
</dbReference>
<evidence type="ECO:0000313" key="11">
    <source>
        <dbReference type="EMBL" id="GMH78850.1"/>
    </source>
</evidence>
<dbReference type="CDD" id="cd06087">
    <property type="entry name" value="KOW_RPS4"/>
    <property type="match status" value="1"/>
</dbReference>
<comment type="caution">
    <text evidence="11">The sequence shown here is derived from an EMBL/GenBank/DDBJ whole genome shotgun (WGS) entry which is preliminary data.</text>
</comment>
<dbReference type="PROSITE" id="PS00528">
    <property type="entry name" value="RIBOSOMAL_S4E"/>
    <property type="match status" value="1"/>
</dbReference>
<evidence type="ECO:0000259" key="10">
    <source>
        <dbReference type="Pfam" id="PF16121"/>
    </source>
</evidence>
<proteinExistence type="inferred from homology"/>
<dbReference type="Pfam" id="PF16121">
    <property type="entry name" value="40S_S4_C"/>
    <property type="match status" value="1"/>
</dbReference>
<name>A0A9W7B3D5_9STRA</name>
<dbReference type="OrthoDB" id="1109245at2759"/>
<dbReference type="AlphaFoldDB" id="A0A9W7B3D5"/>
<dbReference type="InterPro" id="IPR014722">
    <property type="entry name" value="Rib_uL2_dom2"/>
</dbReference>
<dbReference type="InterPro" id="IPR018199">
    <property type="entry name" value="Ribosomal_eS4_N_CS"/>
</dbReference>
<dbReference type="Gene3D" id="2.30.30.30">
    <property type="match status" value="1"/>
</dbReference>
<dbReference type="GO" id="GO:0003735">
    <property type="term" value="F:structural constituent of ribosome"/>
    <property type="evidence" value="ECO:0007669"/>
    <property type="project" value="UniProtKB-UniRule"/>
</dbReference>
<organism evidence="11 12">
    <name type="scientific">Triparma laevis f. longispina</name>
    <dbReference type="NCBI Taxonomy" id="1714387"/>
    <lineage>
        <taxon>Eukaryota</taxon>
        <taxon>Sar</taxon>
        <taxon>Stramenopiles</taxon>
        <taxon>Ochrophyta</taxon>
        <taxon>Bolidophyceae</taxon>
        <taxon>Parmales</taxon>
        <taxon>Triparmaceae</taxon>
        <taxon>Triparma</taxon>
    </lineage>
</organism>
<evidence type="ECO:0000259" key="9">
    <source>
        <dbReference type="Pfam" id="PF08071"/>
    </source>
</evidence>
<feature type="domain" description="Small ribosomal subunit protein eS4 N-terminal" evidence="9">
    <location>
        <begin position="3"/>
        <end position="39"/>
    </location>
</feature>
<evidence type="ECO:0000259" key="8">
    <source>
        <dbReference type="Pfam" id="PF01479"/>
    </source>
</evidence>
<keyword evidence="12" id="KW-1185">Reference proteome</keyword>
<evidence type="ECO:0000256" key="1">
    <source>
        <dbReference type="ARBA" id="ARBA00007500"/>
    </source>
</evidence>
<feature type="domain" description="Small ribosomal subunit protein eS4 central region" evidence="7">
    <location>
        <begin position="96"/>
        <end position="169"/>
    </location>
</feature>
<keyword evidence="4 6" id="KW-0689">Ribosomal protein</keyword>
<evidence type="ECO:0000313" key="12">
    <source>
        <dbReference type="Proteomes" id="UP001165122"/>
    </source>
</evidence>
<dbReference type="GO" id="GO:0006412">
    <property type="term" value="P:translation"/>
    <property type="evidence" value="ECO:0007669"/>
    <property type="project" value="InterPro"/>
</dbReference>
<evidence type="ECO:0000256" key="3">
    <source>
        <dbReference type="ARBA" id="ARBA00022884"/>
    </source>
</evidence>
<dbReference type="InterPro" id="IPR013843">
    <property type="entry name" value="Ribosomal_eS4_N"/>
</dbReference>
<dbReference type="Pfam" id="PF01479">
    <property type="entry name" value="S4"/>
    <property type="match status" value="1"/>
</dbReference>
<dbReference type="GO" id="GO:0019843">
    <property type="term" value="F:rRNA binding"/>
    <property type="evidence" value="ECO:0007669"/>
    <property type="project" value="UniProtKB-UniRule"/>
</dbReference>
<dbReference type="Proteomes" id="UP001165122">
    <property type="component" value="Unassembled WGS sequence"/>
</dbReference>
<keyword evidence="2 6" id="KW-0699">rRNA-binding</keyword>
<keyword evidence="5 6" id="KW-0687">Ribonucleoprotein</keyword>
<dbReference type="EMBL" id="BRXW01000910">
    <property type="protein sequence ID" value="GMH78850.1"/>
    <property type="molecule type" value="Genomic_DNA"/>
</dbReference>
<dbReference type="Gene3D" id="3.10.290.10">
    <property type="entry name" value="RNA-binding S4 domain"/>
    <property type="match status" value="1"/>
</dbReference>
<dbReference type="CDD" id="cd00165">
    <property type="entry name" value="S4"/>
    <property type="match status" value="1"/>
</dbReference>
<gene>
    <name evidence="11" type="ORF">TrLO_g8605</name>
</gene>
<dbReference type="InterPro" id="IPR041982">
    <property type="entry name" value="Ribosomal_eS4_KOW"/>
</dbReference>